<feature type="coiled-coil region" evidence="1">
    <location>
        <begin position="423"/>
        <end position="453"/>
    </location>
</feature>
<feature type="compositionally biased region" description="Polar residues" evidence="2">
    <location>
        <begin position="239"/>
        <end position="252"/>
    </location>
</feature>
<proteinExistence type="predicted"/>
<name>E7GRE9_CLOS6</name>
<dbReference type="EMBL" id="ADLQ01000078">
    <property type="protein sequence ID" value="EGA92605.1"/>
    <property type="molecule type" value="Genomic_DNA"/>
</dbReference>
<dbReference type="Proteomes" id="UP000002970">
    <property type="component" value="Unassembled WGS sequence"/>
</dbReference>
<organism evidence="3 4">
    <name type="scientific">Clostridium symbiosum (strain WAL-14163)</name>
    <dbReference type="NCBI Taxonomy" id="742740"/>
    <lineage>
        <taxon>Bacteria</taxon>
        <taxon>Bacillati</taxon>
        <taxon>Bacillota</taxon>
        <taxon>Clostridia</taxon>
        <taxon>Lachnospirales</taxon>
        <taxon>Lachnospiraceae</taxon>
        <taxon>Otoolea</taxon>
    </lineage>
</organism>
<evidence type="ECO:0000313" key="4">
    <source>
        <dbReference type="Proteomes" id="UP000002970"/>
    </source>
</evidence>
<comment type="caution">
    <text evidence="3">The sequence shown here is derived from an EMBL/GenBank/DDBJ whole genome shotgun (WGS) entry which is preliminary data.</text>
</comment>
<feature type="compositionally biased region" description="Basic and acidic residues" evidence="2">
    <location>
        <begin position="218"/>
        <end position="227"/>
    </location>
</feature>
<feature type="region of interest" description="Disordered" evidence="2">
    <location>
        <begin position="218"/>
        <end position="265"/>
    </location>
</feature>
<dbReference type="HOGENOM" id="CLU_429436_0_0_9"/>
<reference evidence="3 4" key="1">
    <citation type="submission" date="2010-12" db="EMBL/GenBank/DDBJ databases">
        <title>The Genome Sequence of Clostridium symbiosum strain WAL-14163.</title>
        <authorList>
            <person name="Earl A."/>
            <person name="Ward D."/>
            <person name="Feldgarden M."/>
            <person name="Gevers D."/>
            <person name="Finegold S.M."/>
            <person name="Summanen P.H."/>
            <person name="Molitoris D.R."/>
            <person name="Vaisanen M.L."/>
            <person name="Daigneault M."/>
            <person name="Young S.K."/>
            <person name="Zeng Q."/>
            <person name="Gargeya S."/>
            <person name="Fitzgerald M."/>
            <person name="Haas B."/>
            <person name="Abouelleil A."/>
            <person name="Alvarado L."/>
            <person name="Arachchi H.M."/>
            <person name="Berlin A."/>
            <person name="Brown A."/>
            <person name="Chapman S.B."/>
            <person name="Chen Z."/>
            <person name="Dunbar C."/>
            <person name="Freedman E."/>
            <person name="Gearin G."/>
            <person name="Gellesch M."/>
            <person name="Goldberg J."/>
            <person name="Griggs A."/>
            <person name="Gujja S."/>
            <person name="Heilman E."/>
            <person name="Heiman D."/>
            <person name="Howarth C."/>
            <person name="Larson L."/>
            <person name="Lui A."/>
            <person name="MacDonald P.J.P."/>
            <person name="Mehta T."/>
            <person name="Montmayeur A."/>
            <person name="Murphy C."/>
            <person name="Neiman D."/>
            <person name="Pearson M."/>
            <person name="Priest M."/>
            <person name="Roberts A."/>
            <person name="Saif S."/>
            <person name="Shea T."/>
            <person name="Shenoy N."/>
            <person name="Sisk P."/>
            <person name="Stolte C."/>
            <person name="Sykes S."/>
            <person name="White J."/>
            <person name="Yandava C."/>
            <person name="Nusbaum C."/>
            <person name="Birren B."/>
        </authorList>
    </citation>
    <scope>NUCLEOTIDE SEQUENCE [LARGE SCALE GENOMIC DNA]</scope>
    <source>
        <strain evidence="3 4">WAL-14163</strain>
    </source>
</reference>
<protein>
    <submittedName>
        <fullName evidence="3">Uncharacterized protein</fullName>
    </submittedName>
</protein>
<dbReference type="AlphaFoldDB" id="E7GRE9"/>
<gene>
    <name evidence="3" type="ORF">HMPREF9474_03494</name>
</gene>
<evidence type="ECO:0000313" key="3">
    <source>
        <dbReference type="EMBL" id="EGA92605.1"/>
    </source>
</evidence>
<keyword evidence="1" id="KW-0175">Coiled coil</keyword>
<dbReference type="RefSeq" id="WP_003503014.1">
    <property type="nucleotide sequence ID" value="NZ_GL834315.1"/>
</dbReference>
<keyword evidence="4" id="KW-1185">Reference proteome</keyword>
<dbReference type="eggNOG" id="ENOG5032TDH">
    <property type="taxonomic scope" value="Bacteria"/>
</dbReference>
<accession>E7GRE9</accession>
<sequence>MEKEGSMMELESIPNDTENRQEEWYQQLSLDNVKAFIRSNIAAASRSFIAIGYYLKYARDKKLYEEDGHASIWEFAREEYGISKSTASRYMTMNDRFSEGGNSPIVAKAYRGYGKSQLQEMLYLNDEQLEQVTPDTQVKQIREIRQPVREVPYFELPGQLSIDDFPDVMPEPVEYQVQPAANTGSTVLSVKDFEADEQGIAISQQEKWNEVALEEAEVLREKPEPDSKTIAPASEETVVDTNTCPPNNNSSCRRQEWGTSPEEQKAGHKECVKCWEDWKNRQKVLNAAKVQREEIPLPNENWNLGDLPQVKEKYLKQLAEKLVEKMGNRLIREEISGIPSDKSIKKSVQTLDEQEGDGIGLEDCVKAFACAEIVEFSREDEDLGICSYNRLANQVRKTLEGWEAQNETVIDAKYTEVEEPEAVQSEEESLTDLQIAREELERAQRLLDKCLLDLPDESNINIRRLKTKVDALACYVCELDDIENPPPKPVQPELPLLKNNDQRAAFVDDYETWPLWIETKETGERYYRYDLEDGTSMVVKVYHAKLFDYKTEGLIYEERFAEGYGRHEYYLLEPGKFFRNCATNRSNLIEKLKEIQKKETGIGNSCDFVGANKMKI</sequence>
<evidence type="ECO:0000256" key="1">
    <source>
        <dbReference type="SAM" id="Coils"/>
    </source>
</evidence>
<dbReference type="STRING" id="1512.GCA_900049235_03769"/>
<evidence type="ECO:0000256" key="2">
    <source>
        <dbReference type="SAM" id="MobiDB-lite"/>
    </source>
</evidence>